<sequence>MNNSIEVNQWIRNRRSLFPLQFDETKKIKPDVILSILENANHAPSHKRTEPWRFIVFSEEALEQLFEEQIRIYKHITPSEEFSEVKVKKMQMKARKVSHAIAIIVSYDEQQQVPKFEEEWAVACAVQNIYLSCESHGVGGYWGTGSLVLGVDFKHYLNLKENENCMGLFQLGIPLENLNLLDKNPLTDISHKIEWR</sequence>
<evidence type="ECO:0000256" key="6">
    <source>
        <dbReference type="ARBA" id="ARBA00023002"/>
    </source>
</evidence>
<proteinExistence type="inferred from homology"/>
<dbReference type="AlphaFoldDB" id="A0A6N9NNM4"/>
<name>A0A6N9NNM4_9FLAO</name>
<evidence type="ECO:0000256" key="2">
    <source>
        <dbReference type="ARBA" id="ARBA00007118"/>
    </source>
</evidence>
<comment type="similarity">
    <text evidence="2">Belongs to the nitroreductase family.</text>
</comment>
<feature type="domain" description="Nitroreductase" evidence="8">
    <location>
        <begin position="11"/>
        <end position="172"/>
    </location>
</feature>
<reference evidence="9 10" key="1">
    <citation type="submission" date="2019-12" db="EMBL/GenBank/DDBJ databases">
        <authorList>
            <person name="Zhao J."/>
        </authorList>
    </citation>
    <scope>NUCLEOTIDE SEQUENCE [LARGE SCALE GENOMIC DNA]</scope>
    <source>
        <strain evidence="9 10">S-15</strain>
    </source>
</reference>
<keyword evidence="7" id="KW-0520">NAD</keyword>
<keyword evidence="4" id="KW-0288">FMN</keyword>
<dbReference type="PANTHER" id="PTHR43821:SF1">
    <property type="entry name" value="NAD(P)H NITROREDUCTASE YDJA-RELATED"/>
    <property type="match status" value="1"/>
</dbReference>
<dbReference type="InterPro" id="IPR026021">
    <property type="entry name" value="YdjA-like"/>
</dbReference>
<comment type="cofactor">
    <cofactor evidence="1">
        <name>FMN</name>
        <dbReference type="ChEBI" id="CHEBI:58210"/>
    </cofactor>
</comment>
<organism evidence="9 10">
    <name type="scientific">Acidiluteibacter ferrifornacis</name>
    <dbReference type="NCBI Taxonomy" id="2692424"/>
    <lineage>
        <taxon>Bacteria</taxon>
        <taxon>Pseudomonadati</taxon>
        <taxon>Bacteroidota</taxon>
        <taxon>Flavobacteriia</taxon>
        <taxon>Flavobacteriales</taxon>
        <taxon>Cryomorphaceae</taxon>
        <taxon>Acidiluteibacter</taxon>
    </lineage>
</organism>
<evidence type="ECO:0000256" key="7">
    <source>
        <dbReference type="ARBA" id="ARBA00023027"/>
    </source>
</evidence>
<dbReference type="RefSeq" id="WP_160634412.1">
    <property type="nucleotide sequence ID" value="NZ_WWNE01000018.1"/>
</dbReference>
<keyword evidence="5" id="KW-0521">NADP</keyword>
<keyword evidence="3" id="KW-0285">Flavoprotein</keyword>
<dbReference type="SUPFAM" id="SSF55469">
    <property type="entry name" value="FMN-dependent nitroreductase-like"/>
    <property type="match status" value="1"/>
</dbReference>
<dbReference type="InterPro" id="IPR029479">
    <property type="entry name" value="Nitroreductase"/>
</dbReference>
<keyword evidence="10" id="KW-1185">Reference proteome</keyword>
<dbReference type="InterPro" id="IPR052530">
    <property type="entry name" value="NAD(P)H_nitroreductase"/>
</dbReference>
<evidence type="ECO:0000256" key="3">
    <source>
        <dbReference type="ARBA" id="ARBA00022630"/>
    </source>
</evidence>
<dbReference type="CDD" id="cd02135">
    <property type="entry name" value="YdjA-like"/>
    <property type="match status" value="1"/>
</dbReference>
<dbReference type="Gene3D" id="3.40.109.10">
    <property type="entry name" value="NADH Oxidase"/>
    <property type="match status" value="1"/>
</dbReference>
<evidence type="ECO:0000256" key="5">
    <source>
        <dbReference type="ARBA" id="ARBA00022857"/>
    </source>
</evidence>
<keyword evidence="6" id="KW-0560">Oxidoreductase</keyword>
<dbReference type="EMBL" id="WWNE01000018">
    <property type="protein sequence ID" value="NBG67469.1"/>
    <property type="molecule type" value="Genomic_DNA"/>
</dbReference>
<protein>
    <submittedName>
        <fullName evidence="9">Nitroreductase</fullName>
    </submittedName>
</protein>
<evidence type="ECO:0000256" key="4">
    <source>
        <dbReference type="ARBA" id="ARBA00022643"/>
    </source>
</evidence>
<evidence type="ECO:0000256" key="1">
    <source>
        <dbReference type="ARBA" id="ARBA00001917"/>
    </source>
</evidence>
<dbReference type="Proteomes" id="UP000470771">
    <property type="component" value="Unassembled WGS sequence"/>
</dbReference>
<accession>A0A6N9NNM4</accession>
<comment type="caution">
    <text evidence="9">The sequence shown here is derived from an EMBL/GenBank/DDBJ whole genome shotgun (WGS) entry which is preliminary data.</text>
</comment>
<gene>
    <name evidence="9" type="ORF">GQN54_15180</name>
</gene>
<dbReference type="InterPro" id="IPR000415">
    <property type="entry name" value="Nitroreductase-like"/>
</dbReference>
<evidence type="ECO:0000313" key="9">
    <source>
        <dbReference type="EMBL" id="NBG67469.1"/>
    </source>
</evidence>
<dbReference type="Pfam" id="PF00881">
    <property type="entry name" value="Nitroreductase"/>
    <property type="match status" value="1"/>
</dbReference>
<evidence type="ECO:0000313" key="10">
    <source>
        <dbReference type="Proteomes" id="UP000470771"/>
    </source>
</evidence>
<dbReference type="GO" id="GO:0016491">
    <property type="term" value="F:oxidoreductase activity"/>
    <property type="evidence" value="ECO:0007669"/>
    <property type="project" value="UniProtKB-KW"/>
</dbReference>
<evidence type="ECO:0000259" key="8">
    <source>
        <dbReference type="Pfam" id="PF00881"/>
    </source>
</evidence>
<dbReference type="PANTHER" id="PTHR43821">
    <property type="entry name" value="NAD(P)H NITROREDUCTASE YDJA-RELATED"/>
    <property type="match status" value="1"/>
</dbReference>